<accession>A0A5C6BR64</accession>
<organism evidence="2 3">
    <name type="scientific">Symmachiella macrocystis</name>
    <dbReference type="NCBI Taxonomy" id="2527985"/>
    <lineage>
        <taxon>Bacteria</taxon>
        <taxon>Pseudomonadati</taxon>
        <taxon>Planctomycetota</taxon>
        <taxon>Planctomycetia</taxon>
        <taxon>Planctomycetales</taxon>
        <taxon>Planctomycetaceae</taxon>
        <taxon>Symmachiella</taxon>
    </lineage>
</organism>
<gene>
    <name evidence="2" type="ORF">CA54_30550</name>
</gene>
<feature type="region of interest" description="Disordered" evidence="1">
    <location>
        <begin position="1"/>
        <end position="23"/>
    </location>
</feature>
<dbReference type="Proteomes" id="UP000320735">
    <property type="component" value="Unassembled WGS sequence"/>
</dbReference>
<dbReference type="EMBL" id="SJPP01000001">
    <property type="protein sequence ID" value="TWU14212.1"/>
    <property type="molecule type" value="Genomic_DNA"/>
</dbReference>
<name>A0A5C6BR64_9PLAN</name>
<proteinExistence type="predicted"/>
<evidence type="ECO:0000313" key="2">
    <source>
        <dbReference type="EMBL" id="TWU14212.1"/>
    </source>
</evidence>
<feature type="compositionally biased region" description="Basic and acidic residues" evidence="1">
    <location>
        <begin position="108"/>
        <end position="119"/>
    </location>
</feature>
<evidence type="ECO:0000256" key="1">
    <source>
        <dbReference type="SAM" id="MobiDB-lite"/>
    </source>
</evidence>
<protein>
    <submittedName>
        <fullName evidence="2">Uncharacterized protein</fullName>
    </submittedName>
</protein>
<keyword evidence="3" id="KW-1185">Reference proteome</keyword>
<dbReference type="AlphaFoldDB" id="A0A5C6BR64"/>
<comment type="caution">
    <text evidence="2">The sequence shown here is derived from an EMBL/GenBank/DDBJ whole genome shotgun (WGS) entry which is preliminary data.</text>
</comment>
<reference evidence="2 3" key="1">
    <citation type="submission" date="2019-02" db="EMBL/GenBank/DDBJ databases">
        <title>Deep-cultivation of Planctomycetes and their phenomic and genomic characterization uncovers novel biology.</title>
        <authorList>
            <person name="Wiegand S."/>
            <person name="Jogler M."/>
            <person name="Boedeker C."/>
            <person name="Pinto D."/>
            <person name="Vollmers J."/>
            <person name="Rivas-Marin E."/>
            <person name="Kohn T."/>
            <person name="Peeters S.H."/>
            <person name="Heuer A."/>
            <person name="Rast P."/>
            <person name="Oberbeckmann S."/>
            <person name="Bunk B."/>
            <person name="Jeske O."/>
            <person name="Meyerdierks A."/>
            <person name="Storesund J.E."/>
            <person name="Kallscheuer N."/>
            <person name="Luecker S."/>
            <person name="Lage O.M."/>
            <person name="Pohl T."/>
            <person name="Merkel B.J."/>
            <person name="Hornburger P."/>
            <person name="Mueller R.-W."/>
            <person name="Bruemmer F."/>
            <person name="Labrenz M."/>
            <person name="Spormann A.M."/>
            <person name="Op Den Camp H."/>
            <person name="Overmann J."/>
            <person name="Amann R."/>
            <person name="Jetten M.S.M."/>
            <person name="Mascher T."/>
            <person name="Medema M.H."/>
            <person name="Devos D.P."/>
            <person name="Kaster A.-K."/>
            <person name="Ovreas L."/>
            <person name="Rohde M."/>
            <person name="Galperin M.Y."/>
            <person name="Jogler C."/>
        </authorList>
    </citation>
    <scope>NUCLEOTIDE SEQUENCE [LARGE SCALE GENOMIC DNA]</scope>
    <source>
        <strain evidence="2 3">CA54</strain>
    </source>
</reference>
<evidence type="ECO:0000313" key="3">
    <source>
        <dbReference type="Proteomes" id="UP000320735"/>
    </source>
</evidence>
<feature type="region of interest" description="Disordered" evidence="1">
    <location>
        <begin position="96"/>
        <end position="132"/>
    </location>
</feature>
<sequence>MRNLTQRLERNSTAGNVTVNGNPSGEAARCEFPLVVHRPLPLVAVLCGSRMGEDVTSSTPPKRLVKILPEWQTARTQKCMGDLVIGIVTCPCEIPHSGSLPEGEGEIESLRSDQRERPKTNRAAARTKRPCR</sequence>